<proteinExistence type="predicted"/>
<gene>
    <name evidence="1" type="ORF">L6164_016086</name>
</gene>
<dbReference type="EMBL" id="CM039431">
    <property type="protein sequence ID" value="KAI4337702.1"/>
    <property type="molecule type" value="Genomic_DNA"/>
</dbReference>
<sequence length="507" mass="54983">MAGGGFAVDGPSTAFDGKITLAVIITCIVAASSGLIFGYDIGISGGVTTMPAFLKKFFPEILRKAAGAKRNMYCVYDSEVLTLFTSSLYLAGLLSSLLASRVTATFGRRNTMIFGGCTFLAGGALNGGAENIAMLILGRILLGIGVGFTNQATPVYLSEIAPAKWRGAFNSGFQFFIGIGVVAANCINYGTAKHTWGWRVSLGLAVVPAAIMTIGAFLISDTPSSLVGRGKIEKAKHALQKVRGKNVDVEPELEEIIKWSQVSKDLQQEPFMTIFQRQYRPHLVMAIAIPFFQQLTGINVVAFYAPNLFQSVGFGNDAALLSAIILGLVNLASILVSTAVVDRFGRRFLFIAGGIQMFVCQIALAVVLVVVSGASGTEHISKTNATVVLILMCTYAAGFGWSWGPLSWLIPSEIFPLKIRTTGQSISIAVNFATIFVLSQTFLTMLCHFKYGAFLFYGGWIAVMTIFIVFFLPETKGISLDNMYTVWCKHWYWRRFVVKEVNQDNLP</sequence>
<organism evidence="1 2">
    <name type="scientific">Bauhinia variegata</name>
    <name type="common">Purple orchid tree</name>
    <name type="synonym">Phanera variegata</name>
    <dbReference type="NCBI Taxonomy" id="167791"/>
    <lineage>
        <taxon>Eukaryota</taxon>
        <taxon>Viridiplantae</taxon>
        <taxon>Streptophyta</taxon>
        <taxon>Embryophyta</taxon>
        <taxon>Tracheophyta</taxon>
        <taxon>Spermatophyta</taxon>
        <taxon>Magnoliopsida</taxon>
        <taxon>eudicotyledons</taxon>
        <taxon>Gunneridae</taxon>
        <taxon>Pentapetalae</taxon>
        <taxon>rosids</taxon>
        <taxon>fabids</taxon>
        <taxon>Fabales</taxon>
        <taxon>Fabaceae</taxon>
        <taxon>Cercidoideae</taxon>
        <taxon>Cercideae</taxon>
        <taxon>Bauhiniinae</taxon>
        <taxon>Bauhinia</taxon>
    </lineage>
</organism>
<keyword evidence="2" id="KW-1185">Reference proteome</keyword>
<name>A0ACB9NN75_BAUVA</name>
<accession>A0ACB9NN75</accession>
<protein>
    <submittedName>
        <fullName evidence="1">Uncharacterized protein</fullName>
    </submittedName>
</protein>
<reference evidence="1 2" key="1">
    <citation type="journal article" date="2022" name="DNA Res.">
        <title>Chromosomal-level genome assembly of the orchid tree Bauhinia variegata (Leguminosae; Cercidoideae) supports the allotetraploid origin hypothesis of Bauhinia.</title>
        <authorList>
            <person name="Zhong Y."/>
            <person name="Chen Y."/>
            <person name="Zheng D."/>
            <person name="Pang J."/>
            <person name="Liu Y."/>
            <person name="Luo S."/>
            <person name="Meng S."/>
            <person name="Qian L."/>
            <person name="Wei D."/>
            <person name="Dai S."/>
            <person name="Zhou R."/>
        </authorList>
    </citation>
    <scope>NUCLEOTIDE SEQUENCE [LARGE SCALE GENOMIC DNA]</scope>
    <source>
        <strain evidence="1">BV-YZ2020</strain>
    </source>
</reference>
<evidence type="ECO:0000313" key="2">
    <source>
        <dbReference type="Proteomes" id="UP000828941"/>
    </source>
</evidence>
<dbReference type="Proteomes" id="UP000828941">
    <property type="component" value="Chromosome 6"/>
</dbReference>
<evidence type="ECO:0000313" key="1">
    <source>
        <dbReference type="EMBL" id="KAI4337702.1"/>
    </source>
</evidence>
<comment type="caution">
    <text evidence="1">The sequence shown here is derived from an EMBL/GenBank/DDBJ whole genome shotgun (WGS) entry which is preliminary data.</text>
</comment>